<evidence type="ECO:0000313" key="2">
    <source>
        <dbReference type="Proteomes" id="UP000654482"/>
    </source>
</evidence>
<reference evidence="1" key="1">
    <citation type="submission" date="2020-10" db="EMBL/GenBank/DDBJ databases">
        <authorList>
            <person name="Castelo-Branco R."/>
            <person name="Eusebio N."/>
            <person name="Adriana R."/>
            <person name="Vieira A."/>
            <person name="Brugerolle De Fraissinette N."/>
            <person name="Rezende De Castro R."/>
            <person name="Schneider M.P."/>
            <person name="Vasconcelos V."/>
            <person name="Leao P.N."/>
        </authorList>
    </citation>
    <scope>NUCLEOTIDE SEQUENCE</scope>
    <source>
        <strain evidence="1">LEGE 07157</strain>
    </source>
</reference>
<organism evidence="1 2">
    <name type="scientific">Lusitaniella coriacea LEGE 07157</name>
    <dbReference type="NCBI Taxonomy" id="945747"/>
    <lineage>
        <taxon>Bacteria</taxon>
        <taxon>Bacillati</taxon>
        <taxon>Cyanobacteriota</taxon>
        <taxon>Cyanophyceae</taxon>
        <taxon>Spirulinales</taxon>
        <taxon>Lusitaniellaceae</taxon>
        <taxon>Lusitaniella</taxon>
    </lineage>
</organism>
<keyword evidence="2" id="KW-1185">Reference proteome</keyword>
<dbReference type="EMBL" id="JADEWZ010000017">
    <property type="protein sequence ID" value="MBE9116727.1"/>
    <property type="molecule type" value="Genomic_DNA"/>
</dbReference>
<evidence type="ECO:0000313" key="1">
    <source>
        <dbReference type="EMBL" id="MBE9116727.1"/>
    </source>
</evidence>
<dbReference type="AlphaFoldDB" id="A0A8J7DX37"/>
<proteinExistence type="predicted"/>
<protein>
    <submittedName>
        <fullName evidence="1">Uncharacterized protein</fullName>
    </submittedName>
</protein>
<sequence length="79" mass="8923">MRCAISSRAGQVLARGYLYIQKEDDGELRLNFESDRGTLIEGGIIEPDGNMNRASQTLMDRFFETWHMSDLTLTAGPRV</sequence>
<accession>A0A8J7DX37</accession>
<dbReference type="RefSeq" id="WP_194029822.1">
    <property type="nucleotide sequence ID" value="NZ_JADEWZ010000017.1"/>
</dbReference>
<gene>
    <name evidence="1" type="ORF">IQ249_12530</name>
</gene>
<dbReference type="Proteomes" id="UP000654482">
    <property type="component" value="Unassembled WGS sequence"/>
</dbReference>
<name>A0A8J7DX37_9CYAN</name>
<comment type="caution">
    <text evidence="1">The sequence shown here is derived from an EMBL/GenBank/DDBJ whole genome shotgun (WGS) entry which is preliminary data.</text>
</comment>